<comment type="caution">
    <text evidence="1">The sequence shown here is derived from an EMBL/GenBank/DDBJ whole genome shotgun (WGS) entry which is preliminary data.</text>
</comment>
<gene>
    <name evidence="1" type="ORF">G3563_27855</name>
</gene>
<keyword evidence="1" id="KW-0808">Transferase</keyword>
<sequence>QLQKMHNDDKLFFESNIYMLKSNIESNSLKYVPNIDK</sequence>
<dbReference type="GO" id="GO:0016740">
    <property type="term" value="F:transferase activity"/>
    <property type="evidence" value="ECO:0007669"/>
    <property type="project" value="UniProtKB-KW"/>
</dbReference>
<dbReference type="AlphaFoldDB" id="A0A6D1AI43"/>
<evidence type="ECO:0000313" key="1">
    <source>
        <dbReference type="EMBL" id="NEU02825.1"/>
    </source>
</evidence>
<feature type="non-terminal residue" evidence="1">
    <location>
        <position position="1"/>
    </location>
</feature>
<dbReference type="EMBL" id="JAAHTE010000416">
    <property type="protein sequence ID" value="NEU02825.1"/>
    <property type="molecule type" value="Genomic_DNA"/>
</dbReference>
<name>A0A6D1AI43_ECOLX</name>
<protein>
    <submittedName>
        <fullName evidence="1">Glycosyl transferase</fullName>
    </submittedName>
</protein>
<organism evidence="1">
    <name type="scientific">Escherichia coli</name>
    <dbReference type="NCBI Taxonomy" id="562"/>
    <lineage>
        <taxon>Bacteria</taxon>
        <taxon>Pseudomonadati</taxon>
        <taxon>Pseudomonadota</taxon>
        <taxon>Gammaproteobacteria</taxon>
        <taxon>Enterobacterales</taxon>
        <taxon>Enterobacteriaceae</taxon>
        <taxon>Escherichia</taxon>
    </lineage>
</organism>
<proteinExistence type="predicted"/>
<accession>A0A6D1AI43</accession>
<reference evidence="1" key="1">
    <citation type="submission" date="2020-02" db="EMBL/GenBank/DDBJ databases">
        <title>Investigating the Use of Bacteriophages as New Decolonization Strategy for Intestinal Carriage of CTX-M-15-producing ST131 Escherichia coli: an In Vitro Continuous Culture System Model.</title>
        <authorList>
            <person name="Bernasconi O.J."/>
            <person name="Campos-Madueno E.I."/>
            <person name="Dona V."/>
            <person name="Perreten V."/>
            <person name="Carattoli A."/>
            <person name="Endimiani A."/>
        </authorList>
    </citation>
    <scope>NUCLEOTIDE SEQUENCE</scope>
    <source>
        <strain evidence="1">4901.28</strain>
    </source>
</reference>